<evidence type="ECO:0000313" key="3">
    <source>
        <dbReference type="Proteomes" id="UP001218188"/>
    </source>
</evidence>
<gene>
    <name evidence="2" type="ORF">C8F04DRAFT_1234247</name>
</gene>
<comment type="caution">
    <text evidence="2">The sequence shown here is derived from an EMBL/GenBank/DDBJ whole genome shotgun (WGS) entry which is preliminary data.</text>
</comment>
<protein>
    <submittedName>
        <fullName evidence="2">Uncharacterized protein</fullName>
    </submittedName>
</protein>
<keyword evidence="1" id="KW-1133">Transmembrane helix</keyword>
<dbReference type="EMBL" id="JARJCM010000057">
    <property type="protein sequence ID" value="KAJ7034375.1"/>
    <property type="molecule type" value="Genomic_DNA"/>
</dbReference>
<dbReference type="Proteomes" id="UP001218188">
    <property type="component" value="Unassembled WGS sequence"/>
</dbReference>
<dbReference type="PANTHER" id="PTHR35043:SF7">
    <property type="entry name" value="TRANSCRIPTION FACTOR DOMAIN-CONTAINING PROTEIN"/>
    <property type="match status" value="1"/>
</dbReference>
<accession>A0AAD6SX53</accession>
<keyword evidence="1" id="KW-0472">Membrane</keyword>
<reference evidence="2" key="1">
    <citation type="submission" date="2023-03" db="EMBL/GenBank/DDBJ databases">
        <title>Massive genome expansion in bonnet fungi (Mycena s.s.) driven by repeated elements and novel gene families across ecological guilds.</title>
        <authorList>
            <consortium name="Lawrence Berkeley National Laboratory"/>
            <person name="Harder C.B."/>
            <person name="Miyauchi S."/>
            <person name="Viragh M."/>
            <person name="Kuo A."/>
            <person name="Thoen E."/>
            <person name="Andreopoulos B."/>
            <person name="Lu D."/>
            <person name="Skrede I."/>
            <person name="Drula E."/>
            <person name="Henrissat B."/>
            <person name="Morin E."/>
            <person name="Kohler A."/>
            <person name="Barry K."/>
            <person name="LaButti K."/>
            <person name="Morin E."/>
            <person name="Salamov A."/>
            <person name="Lipzen A."/>
            <person name="Mereny Z."/>
            <person name="Hegedus B."/>
            <person name="Baldrian P."/>
            <person name="Stursova M."/>
            <person name="Weitz H."/>
            <person name="Taylor A."/>
            <person name="Grigoriev I.V."/>
            <person name="Nagy L.G."/>
            <person name="Martin F."/>
            <person name="Kauserud H."/>
        </authorList>
    </citation>
    <scope>NUCLEOTIDE SEQUENCE</scope>
    <source>
        <strain evidence="2">CBHHK200</strain>
    </source>
</reference>
<dbReference type="AlphaFoldDB" id="A0AAD6SX53"/>
<feature type="transmembrane region" description="Helical" evidence="1">
    <location>
        <begin position="153"/>
        <end position="175"/>
    </location>
</feature>
<name>A0AAD6SX53_9AGAR</name>
<proteinExistence type="predicted"/>
<keyword evidence="1" id="KW-0812">Transmembrane</keyword>
<keyword evidence="3" id="KW-1185">Reference proteome</keyword>
<dbReference type="PANTHER" id="PTHR35043">
    <property type="entry name" value="TRANSCRIPTION FACTOR DOMAIN-CONTAINING PROTEIN"/>
    <property type="match status" value="1"/>
</dbReference>
<evidence type="ECO:0000313" key="2">
    <source>
        <dbReference type="EMBL" id="KAJ7034375.1"/>
    </source>
</evidence>
<evidence type="ECO:0000256" key="1">
    <source>
        <dbReference type="SAM" id="Phobius"/>
    </source>
</evidence>
<feature type="transmembrane region" description="Helical" evidence="1">
    <location>
        <begin position="195"/>
        <end position="211"/>
    </location>
</feature>
<sequence length="230" mass="26023">MMFVMRIAPELVASLAGKQLISALRISMEFNVSKNTRIRRATQFQKSLRTYMSAIGAIDEEDIMDKSKGDALSKGIALAQGLCTIIWLLWRWKPLDVQRPIVVARSDPEFDPLQEGNDTAAPNKLYRVYAEVLLPILIPSFHSMSMEFRNTEAYSYTTFAALFGASITFGGIHWVTWNALFPSVAKMWMWRMRSVFIAGFPVLTPLSELVFRAEIAHTFFLIGLGVYPLC</sequence>
<organism evidence="2 3">
    <name type="scientific">Mycena alexandri</name>
    <dbReference type="NCBI Taxonomy" id="1745969"/>
    <lineage>
        <taxon>Eukaryota</taxon>
        <taxon>Fungi</taxon>
        <taxon>Dikarya</taxon>
        <taxon>Basidiomycota</taxon>
        <taxon>Agaricomycotina</taxon>
        <taxon>Agaricomycetes</taxon>
        <taxon>Agaricomycetidae</taxon>
        <taxon>Agaricales</taxon>
        <taxon>Marasmiineae</taxon>
        <taxon>Mycenaceae</taxon>
        <taxon>Mycena</taxon>
    </lineage>
</organism>